<evidence type="ECO:0000256" key="1">
    <source>
        <dbReference type="SAM" id="MobiDB-lite"/>
    </source>
</evidence>
<accession>A0A0J7KMG3</accession>
<comment type="caution">
    <text evidence="2">The sequence shown here is derived from an EMBL/GenBank/DDBJ whole genome shotgun (WGS) entry which is preliminary data.</text>
</comment>
<proteinExistence type="predicted"/>
<feature type="compositionally biased region" description="Basic and acidic residues" evidence="1">
    <location>
        <begin position="110"/>
        <end position="134"/>
    </location>
</feature>
<feature type="compositionally biased region" description="Polar residues" evidence="1">
    <location>
        <begin position="203"/>
        <end position="223"/>
    </location>
</feature>
<dbReference type="OrthoDB" id="6106100at2759"/>
<evidence type="ECO:0000313" key="2">
    <source>
        <dbReference type="EMBL" id="KMQ91431.1"/>
    </source>
</evidence>
<gene>
    <name evidence="2" type="ORF">RF55_8705</name>
</gene>
<dbReference type="AlphaFoldDB" id="A0A0J7KMG3"/>
<evidence type="ECO:0000313" key="3">
    <source>
        <dbReference type="Proteomes" id="UP000036403"/>
    </source>
</evidence>
<feature type="compositionally biased region" description="Basic residues" evidence="1">
    <location>
        <begin position="89"/>
        <end position="109"/>
    </location>
</feature>
<dbReference type="STRING" id="67767.A0A0J7KMG3"/>
<dbReference type="EMBL" id="LBMM01005546">
    <property type="protein sequence ID" value="KMQ91431.1"/>
    <property type="molecule type" value="Genomic_DNA"/>
</dbReference>
<dbReference type="Proteomes" id="UP000036403">
    <property type="component" value="Unassembled WGS sequence"/>
</dbReference>
<reference evidence="2 3" key="1">
    <citation type="submission" date="2015-04" db="EMBL/GenBank/DDBJ databases">
        <title>Lasius niger genome sequencing.</title>
        <authorList>
            <person name="Konorov E.A."/>
            <person name="Nikitin M.A."/>
            <person name="Kirill M.V."/>
            <person name="Chang P."/>
        </authorList>
    </citation>
    <scope>NUCLEOTIDE SEQUENCE [LARGE SCALE GENOMIC DNA]</scope>
    <source>
        <tissue evidence="2">Whole</tissue>
    </source>
</reference>
<feature type="region of interest" description="Disordered" evidence="1">
    <location>
        <begin position="62"/>
        <end position="146"/>
    </location>
</feature>
<feature type="region of interest" description="Disordered" evidence="1">
    <location>
        <begin position="173"/>
        <end position="249"/>
    </location>
</feature>
<sequence length="270" mass="30837">MQQYSYPLPSNSSNQLTLPLTRNLYHPSIVSPLQTSLVHTNNSRPSTLVHHPEATATDNHLPAVSRDEEHQQQQQQNYGNHDARQSSSSRRHSSTNRRNERNRKYRKHERTSGDRSKSKQCRQRGEIAPSRRNDTTFNGVPPSDCETSFHQIPDLGASESMYKISYPHYYEDDMDDPECSTEYHGPNSTVARQQQQQQQQQQPPSWDRQSNRCAGNNTSQFATTDVDESRGKMSKTRLSAGNDVRAPPSAPTIMQYAELHFRDVGQEIDV</sequence>
<organism evidence="2 3">
    <name type="scientific">Lasius niger</name>
    <name type="common">Black garden ant</name>
    <dbReference type="NCBI Taxonomy" id="67767"/>
    <lineage>
        <taxon>Eukaryota</taxon>
        <taxon>Metazoa</taxon>
        <taxon>Ecdysozoa</taxon>
        <taxon>Arthropoda</taxon>
        <taxon>Hexapoda</taxon>
        <taxon>Insecta</taxon>
        <taxon>Pterygota</taxon>
        <taxon>Neoptera</taxon>
        <taxon>Endopterygota</taxon>
        <taxon>Hymenoptera</taxon>
        <taxon>Apocrita</taxon>
        <taxon>Aculeata</taxon>
        <taxon>Formicoidea</taxon>
        <taxon>Formicidae</taxon>
        <taxon>Formicinae</taxon>
        <taxon>Lasius</taxon>
        <taxon>Lasius</taxon>
    </lineage>
</organism>
<name>A0A0J7KMG3_LASNI</name>
<protein>
    <submittedName>
        <fullName evidence="2">Hemicentin-1-like protein</fullName>
    </submittedName>
</protein>
<keyword evidence="3" id="KW-1185">Reference proteome</keyword>
<dbReference type="PaxDb" id="67767-A0A0J7KMG3"/>
<feature type="compositionally biased region" description="Low complexity" evidence="1">
    <location>
        <begin position="193"/>
        <end position="202"/>
    </location>
</feature>